<keyword evidence="2" id="KW-0808">Transferase</keyword>
<feature type="domain" description="Methyltransferase" evidence="1">
    <location>
        <begin position="47"/>
        <end position="135"/>
    </location>
</feature>
<evidence type="ECO:0000313" key="2">
    <source>
        <dbReference type="EMBL" id="MFD1513735.1"/>
    </source>
</evidence>
<dbReference type="GO" id="GO:0008168">
    <property type="term" value="F:methyltransferase activity"/>
    <property type="evidence" value="ECO:0007669"/>
    <property type="project" value="UniProtKB-KW"/>
</dbReference>
<dbReference type="PANTHER" id="PTHR42912">
    <property type="entry name" value="METHYLTRANSFERASE"/>
    <property type="match status" value="1"/>
</dbReference>
<dbReference type="SUPFAM" id="SSF53335">
    <property type="entry name" value="S-adenosyl-L-methionine-dependent methyltransferases"/>
    <property type="match status" value="1"/>
</dbReference>
<evidence type="ECO:0000259" key="1">
    <source>
        <dbReference type="Pfam" id="PF13649"/>
    </source>
</evidence>
<dbReference type="AlphaFoldDB" id="A0ABD6AV14"/>
<accession>A0ABD6AV14</accession>
<comment type="caution">
    <text evidence="2">The sequence shown here is derived from an EMBL/GenBank/DDBJ whole genome shotgun (WGS) entry which is preliminary data.</text>
</comment>
<organism evidence="2 3">
    <name type="scientific">Halomarina rubra</name>
    <dbReference type="NCBI Taxonomy" id="2071873"/>
    <lineage>
        <taxon>Archaea</taxon>
        <taxon>Methanobacteriati</taxon>
        <taxon>Methanobacteriota</taxon>
        <taxon>Stenosarchaea group</taxon>
        <taxon>Halobacteria</taxon>
        <taxon>Halobacteriales</taxon>
        <taxon>Natronomonadaceae</taxon>
        <taxon>Halomarina</taxon>
    </lineage>
</organism>
<keyword evidence="2" id="KW-0489">Methyltransferase</keyword>
<evidence type="ECO:0000313" key="3">
    <source>
        <dbReference type="Proteomes" id="UP001597187"/>
    </source>
</evidence>
<dbReference type="InterPro" id="IPR041698">
    <property type="entry name" value="Methyltransf_25"/>
</dbReference>
<dbReference type="Gene3D" id="3.40.50.150">
    <property type="entry name" value="Vaccinia Virus protein VP39"/>
    <property type="match status" value="1"/>
</dbReference>
<dbReference type="EMBL" id="JBHUDC010000005">
    <property type="protein sequence ID" value="MFD1513735.1"/>
    <property type="molecule type" value="Genomic_DNA"/>
</dbReference>
<reference evidence="2 3" key="1">
    <citation type="journal article" date="2019" name="Int. J. Syst. Evol. Microbiol.">
        <title>The Global Catalogue of Microorganisms (GCM) 10K type strain sequencing project: providing services to taxonomists for standard genome sequencing and annotation.</title>
        <authorList>
            <consortium name="The Broad Institute Genomics Platform"/>
            <consortium name="The Broad Institute Genome Sequencing Center for Infectious Disease"/>
            <person name="Wu L."/>
            <person name="Ma J."/>
        </authorList>
    </citation>
    <scope>NUCLEOTIDE SEQUENCE [LARGE SCALE GENOMIC DNA]</scope>
    <source>
        <strain evidence="2 3">CGMCC 1.12563</strain>
    </source>
</reference>
<dbReference type="GO" id="GO:0032259">
    <property type="term" value="P:methylation"/>
    <property type="evidence" value="ECO:0007669"/>
    <property type="project" value="UniProtKB-KW"/>
</dbReference>
<name>A0ABD6AV14_9EURY</name>
<keyword evidence="3" id="KW-1185">Reference proteome</keyword>
<proteinExistence type="predicted"/>
<dbReference type="EC" id="2.1.1.-" evidence="2"/>
<dbReference type="InterPro" id="IPR029063">
    <property type="entry name" value="SAM-dependent_MTases_sf"/>
</dbReference>
<protein>
    <submittedName>
        <fullName evidence="2">Class I SAM-dependent methyltransferase</fullName>
        <ecNumber evidence="2">2.1.1.-</ecNumber>
    </submittedName>
</protein>
<dbReference type="Pfam" id="PF13649">
    <property type="entry name" value="Methyltransf_25"/>
    <property type="match status" value="1"/>
</dbReference>
<dbReference type="CDD" id="cd02440">
    <property type="entry name" value="AdoMet_MTases"/>
    <property type="match status" value="1"/>
</dbReference>
<sequence>MDEVSRTLDAYSTDADAYVEKYRSESVAARYGAAFRDAVEGLDGERVLDVGCGPGADVETFLNTGYDVTGLDLTPGFLQAAADRHPEASFVHGDMRRLPFDEGTFDGLWSSASFLHVPRAEAAGTLREFRRVLRPESVVYLSVKSSERATHDANDRHFVYYRPEEVTDLFSENGFETTRVETTDNWVAVLAVPN</sequence>
<gene>
    <name evidence="2" type="ORF">ACFSBT_10650</name>
</gene>
<dbReference type="Proteomes" id="UP001597187">
    <property type="component" value="Unassembled WGS sequence"/>
</dbReference>
<dbReference type="InterPro" id="IPR050508">
    <property type="entry name" value="Methyltransf_Superfamily"/>
</dbReference>
<dbReference type="RefSeq" id="WP_250873705.1">
    <property type="nucleotide sequence ID" value="NZ_JALXFV010000005.1"/>
</dbReference>